<gene>
    <name evidence="1" type="ORF">LOK49_LG06G00066</name>
</gene>
<dbReference type="Proteomes" id="UP001060215">
    <property type="component" value="Chromosome 5"/>
</dbReference>
<comment type="caution">
    <text evidence="1">The sequence shown here is derived from an EMBL/GenBank/DDBJ whole genome shotgun (WGS) entry which is preliminary data.</text>
</comment>
<name>A0ACC0H8F6_9ERIC</name>
<accession>A0ACC0H8F6</accession>
<protein>
    <submittedName>
        <fullName evidence="1">Style cell-cycle inhibitor 1</fullName>
    </submittedName>
</protein>
<proteinExistence type="predicted"/>
<keyword evidence="2" id="KW-1185">Reference proteome</keyword>
<evidence type="ECO:0000313" key="2">
    <source>
        <dbReference type="Proteomes" id="UP001060215"/>
    </source>
</evidence>
<evidence type="ECO:0000313" key="1">
    <source>
        <dbReference type="EMBL" id="KAI8009470.1"/>
    </source>
</evidence>
<dbReference type="EMBL" id="CM045762">
    <property type="protein sequence ID" value="KAI8009470.1"/>
    <property type="molecule type" value="Genomic_DNA"/>
</dbReference>
<reference evidence="1 2" key="1">
    <citation type="journal article" date="2022" name="Plant J.">
        <title>Chromosome-level genome of Camellia lanceoleosa provides a valuable resource for understanding genome evolution and self-incompatibility.</title>
        <authorList>
            <person name="Gong W."/>
            <person name="Xiao S."/>
            <person name="Wang L."/>
            <person name="Liao Z."/>
            <person name="Chang Y."/>
            <person name="Mo W."/>
            <person name="Hu G."/>
            <person name="Li W."/>
            <person name="Zhao G."/>
            <person name="Zhu H."/>
            <person name="Hu X."/>
            <person name="Ji K."/>
            <person name="Xiang X."/>
            <person name="Song Q."/>
            <person name="Yuan D."/>
            <person name="Jin S."/>
            <person name="Zhang L."/>
        </authorList>
    </citation>
    <scope>NUCLEOTIDE SEQUENCE [LARGE SCALE GENOMIC DNA]</scope>
    <source>
        <strain evidence="1">SQ_2022a</strain>
    </source>
</reference>
<sequence>MCIKTEKKDKPKRSKNSHRSSKHHTDKEKKSKEKQKSKRSKHDDQSKLNFQVLSMDDYFSKNNEFATWLKEEKHVFSDLSSESAHDLFSHFVKDWNSHELESRYYKGIETAPQSAHKWKIKQ</sequence>
<organism evidence="1 2">
    <name type="scientific">Camellia lanceoleosa</name>
    <dbReference type="NCBI Taxonomy" id="1840588"/>
    <lineage>
        <taxon>Eukaryota</taxon>
        <taxon>Viridiplantae</taxon>
        <taxon>Streptophyta</taxon>
        <taxon>Embryophyta</taxon>
        <taxon>Tracheophyta</taxon>
        <taxon>Spermatophyta</taxon>
        <taxon>Magnoliopsida</taxon>
        <taxon>eudicotyledons</taxon>
        <taxon>Gunneridae</taxon>
        <taxon>Pentapetalae</taxon>
        <taxon>asterids</taxon>
        <taxon>Ericales</taxon>
        <taxon>Theaceae</taxon>
        <taxon>Camellia</taxon>
    </lineage>
</organism>